<dbReference type="EMBL" id="MNVB01000060">
    <property type="protein sequence ID" value="OIO16468.1"/>
    <property type="molecule type" value="Genomic_DNA"/>
</dbReference>
<dbReference type="Proteomes" id="UP000182465">
    <property type="component" value="Unassembled WGS sequence"/>
</dbReference>
<evidence type="ECO:0000313" key="2">
    <source>
        <dbReference type="Proteomes" id="UP000182465"/>
    </source>
</evidence>
<name>A0A1J4TVX0_9BACT</name>
<reference evidence="1 2" key="1">
    <citation type="journal article" date="2016" name="Environ. Microbiol.">
        <title>Genomic resolution of a cold subsurface aquifer community provides metabolic insights for novel microbes adapted to high CO concentrations.</title>
        <authorList>
            <person name="Probst A.J."/>
            <person name="Castelle C.J."/>
            <person name="Singh A."/>
            <person name="Brown C.T."/>
            <person name="Anantharaman K."/>
            <person name="Sharon I."/>
            <person name="Hug L.A."/>
            <person name="Burstein D."/>
            <person name="Emerson J.B."/>
            <person name="Thomas B.C."/>
            <person name="Banfield J.F."/>
        </authorList>
    </citation>
    <scope>NUCLEOTIDE SEQUENCE [LARGE SCALE GENOMIC DNA]</scope>
    <source>
        <strain evidence="1">CG1_02_38_13</strain>
    </source>
</reference>
<gene>
    <name evidence="1" type="ORF">AUJ29_02730</name>
</gene>
<comment type="caution">
    <text evidence="1">The sequence shown here is derived from an EMBL/GenBank/DDBJ whole genome shotgun (WGS) entry which is preliminary data.</text>
</comment>
<accession>A0A1J4TVX0</accession>
<evidence type="ECO:0008006" key="3">
    <source>
        <dbReference type="Google" id="ProtNLM"/>
    </source>
</evidence>
<evidence type="ECO:0000313" key="1">
    <source>
        <dbReference type="EMBL" id="OIO16468.1"/>
    </source>
</evidence>
<proteinExistence type="predicted"/>
<sequence length="142" mass="15912">MILASYAKPSANPPYTVDFYQSISAPLGCDGSSIFGLKQAIESHGIKTTPYLVFNRSVANQVVDTFKQYLKEGWTLVVLGEYADDSLSCGKCGHFFWVVDVDANDNIWALDPFYGRLQNPQPFNENTYYPYPKYVAAFGVKK</sequence>
<organism evidence="1 2">
    <name type="scientific">Candidatus Kuenenbacteria bacterium CG1_02_38_13</name>
    <dbReference type="NCBI Taxonomy" id="1805235"/>
    <lineage>
        <taxon>Bacteria</taxon>
        <taxon>Candidatus Kueneniibacteriota</taxon>
    </lineage>
</organism>
<dbReference type="AlphaFoldDB" id="A0A1J4TVX0"/>
<protein>
    <recommendedName>
        <fullName evidence="3">Peptidase C39-like domain-containing protein</fullName>
    </recommendedName>
</protein>